<dbReference type="InterPro" id="IPR038071">
    <property type="entry name" value="UROD/MetE-like_sf"/>
</dbReference>
<dbReference type="EMBL" id="NMQI01000031">
    <property type="protein sequence ID" value="PMB48294.1"/>
    <property type="molecule type" value="Genomic_DNA"/>
</dbReference>
<dbReference type="Gene3D" id="3.20.20.210">
    <property type="match status" value="1"/>
</dbReference>
<reference evidence="2 3" key="1">
    <citation type="submission" date="2017-07" db="EMBL/GenBank/DDBJ databases">
        <title>Genomes of Fischerella (Mastigocladus) sp. strains.</title>
        <authorList>
            <person name="Miller S.R."/>
        </authorList>
    </citation>
    <scope>NUCLEOTIDE SEQUENCE [LARGE SCALE GENOMIC DNA]</scope>
    <source>
        <strain evidence="2 3">CCMEE 5330</strain>
    </source>
</reference>
<dbReference type="AlphaFoldDB" id="A0A2N6MND8"/>
<accession>A0A2N6MND8</accession>
<dbReference type="GO" id="GO:0004853">
    <property type="term" value="F:uroporphyrinogen decarboxylase activity"/>
    <property type="evidence" value="ECO:0007669"/>
    <property type="project" value="InterPro"/>
</dbReference>
<feature type="domain" description="Uroporphyrinogen decarboxylase (URO-D)" evidence="1">
    <location>
        <begin position="51"/>
        <end position="323"/>
    </location>
</feature>
<protein>
    <recommendedName>
        <fullName evidence="1">Uroporphyrinogen decarboxylase (URO-D) domain-containing protein</fullName>
    </recommendedName>
</protein>
<dbReference type="PANTHER" id="PTHR47099:SF1">
    <property type="entry name" value="METHYLCOBAMIDE:COM METHYLTRANSFERASE MTBA"/>
    <property type="match status" value="1"/>
</dbReference>
<organism evidence="2 3">
    <name type="scientific">Fischerella thermalis CCMEE 5330</name>
    <dbReference type="NCBI Taxonomy" id="2019670"/>
    <lineage>
        <taxon>Bacteria</taxon>
        <taxon>Bacillati</taxon>
        <taxon>Cyanobacteriota</taxon>
        <taxon>Cyanophyceae</taxon>
        <taxon>Nostocales</taxon>
        <taxon>Hapalosiphonaceae</taxon>
        <taxon>Fischerella</taxon>
    </lineage>
</organism>
<comment type="caution">
    <text evidence="2">The sequence shown here is derived from an EMBL/GenBank/DDBJ whole genome shotgun (WGS) entry which is preliminary data.</text>
</comment>
<sequence>MDKRERVSAALAGEALDQVPVCLWRHWPGDDQRAADLAHCVSFWQGDYNWDICVVPSSPHFLLTGYGLVDVFEGDLRGERTVTKQPIKRSLDWTEIRPLDPSRGDLAKQVDTLKLLSRAVDFEQVPVVQVIYSPFTQALQMVGRDTLLRQMRTHRDRFMSGLTTLAESTVRLIDALRRMPLAGIYYVMDASQELLAESEYRSVALPFDRQVLTALPTLWWLTIGWMRGESVLFALGQELGLQALNWASSIRNQELTTVSSTIRSGMMAGLSHQQLHDATPSALNDTMRHVMSSTNGRRLILSCDGPVKVTTPLSNLYAVRDFVQPSVR</sequence>
<dbReference type="PANTHER" id="PTHR47099">
    <property type="entry name" value="METHYLCOBAMIDE:COM METHYLTRANSFERASE MTBA"/>
    <property type="match status" value="1"/>
</dbReference>
<dbReference type="SUPFAM" id="SSF51726">
    <property type="entry name" value="UROD/MetE-like"/>
    <property type="match status" value="1"/>
</dbReference>
<dbReference type="Proteomes" id="UP000234966">
    <property type="component" value="Unassembled WGS sequence"/>
</dbReference>
<dbReference type="InterPro" id="IPR000257">
    <property type="entry name" value="Uroporphyrinogen_deCOase"/>
</dbReference>
<name>A0A2N6MND8_9CYAN</name>
<dbReference type="GO" id="GO:0006779">
    <property type="term" value="P:porphyrin-containing compound biosynthetic process"/>
    <property type="evidence" value="ECO:0007669"/>
    <property type="project" value="InterPro"/>
</dbReference>
<evidence type="ECO:0000259" key="1">
    <source>
        <dbReference type="Pfam" id="PF01208"/>
    </source>
</evidence>
<dbReference type="Pfam" id="PF01208">
    <property type="entry name" value="URO-D"/>
    <property type="match status" value="1"/>
</dbReference>
<gene>
    <name evidence="2" type="ORF">CEN41_01810</name>
</gene>
<evidence type="ECO:0000313" key="3">
    <source>
        <dbReference type="Proteomes" id="UP000234966"/>
    </source>
</evidence>
<proteinExistence type="predicted"/>
<evidence type="ECO:0000313" key="2">
    <source>
        <dbReference type="EMBL" id="PMB48294.1"/>
    </source>
</evidence>
<dbReference type="InterPro" id="IPR052024">
    <property type="entry name" value="Methanogen_methyltrans"/>
</dbReference>